<feature type="transmembrane region" description="Helical" evidence="1">
    <location>
        <begin position="23"/>
        <end position="43"/>
    </location>
</feature>
<proteinExistence type="predicted"/>
<evidence type="ECO:0000313" key="3">
    <source>
        <dbReference type="Proteomes" id="UP000244855"/>
    </source>
</evidence>
<gene>
    <name evidence="2" type="ORF">DM02DRAFT_250416</name>
</gene>
<name>A0A2V1D4V5_9PLEO</name>
<organism evidence="2 3">
    <name type="scientific">Periconia macrospinosa</name>
    <dbReference type="NCBI Taxonomy" id="97972"/>
    <lineage>
        <taxon>Eukaryota</taxon>
        <taxon>Fungi</taxon>
        <taxon>Dikarya</taxon>
        <taxon>Ascomycota</taxon>
        <taxon>Pezizomycotina</taxon>
        <taxon>Dothideomycetes</taxon>
        <taxon>Pleosporomycetidae</taxon>
        <taxon>Pleosporales</taxon>
        <taxon>Massarineae</taxon>
        <taxon>Periconiaceae</taxon>
        <taxon>Periconia</taxon>
    </lineage>
</organism>
<reference evidence="2 3" key="1">
    <citation type="journal article" date="2018" name="Sci. Rep.">
        <title>Comparative genomics provides insights into the lifestyle and reveals functional heterogeneity of dark septate endophytic fungi.</title>
        <authorList>
            <person name="Knapp D.G."/>
            <person name="Nemeth J.B."/>
            <person name="Barry K."/>
            <person name="Hainaut M."/>
            <person name="Henrissat B."/>
            <person name="Johnson J."/>
            <person name="Kuo A."/>
            <person name="Lim J.H.P."/>
            <person name="Lipzen A."/>
            <person name="Nolan M."/>
            <person name="Ohm R.A."/>
            <person name="Tamas L."/>
            <person name="Grigoriev I.V."/>
            <person name="Spatafora J.W."/>
            <person name="Nagy L.G."/>
            <person name="Kovacs G.M."/>
        </authorList>
    </citation>
    <scope>NUCLEOTIDE SEQUENCE [LARGE SCALE GENOMIC DNA]</scope>
    <source>
        <strain evidence="2 3">DSE2036</strain>
    </source>
</reference>
<keyword evidence="1" id="KW-0472">Membrane</keyword>
<dbReference type="EMBL" id="KZ805618">
    <property type="protein sequence ID" value="PVH93077.1"/>
    <property type="molecule type" value="Genomic_DNA"/>
</dbReference>
<accession>A0A2V1D4V5</accession>
<protein>
    <submittedName>
        <fullName evidence="2">Uncharacterized protein</fullName>
    </submittedName>
</protein>
<keyword evidence="3" id="KW-1185">Reference proteome</keyword>
<evidence type="ECO:0000256" key="1">
    <source>
        <dbReference type="SAM" id="Phobius"/>
    </source>
</evidence>
<keyword evidence="1" id="KW-0812">Transmembrane</keyword>
<dbReference type="Proteomes" id="UP000244855">
    <property type="component" value="Unassembled WGS sequence"/>
</dbReference>
<dbReference type="AlphaFoldDB" id="A0A2V1D4V5"/>
<sequence>MVDHGPDPEGCNPSQHWTGHDWITSRSAFLGLVCLSFGLLIVAQDDKLRVYTAYTAYIVHIPSYIVTS</sequence>
<keyword evidence="1" id="KW-1133">Transmembrane helix</keyword>
<evidence type="ECO:0000313" key="2">
    <source>
        <dbReference type="EMBL" id="PVH93077.1"/>
    </source>
</evidence>